<keyword evidence="6" id="KW-0460">Magnesium</keyword>
<evidence type="ECO:0000256" key="3">
    <source>
        <dbReference type="ARBA" id="ARBA00010763"/>
    </source>
</evidence>
<dbReference type="eggNOG" id="COG0303">
    <property type="taxonomic scope" value="Bacteria"/>
</dbReference>
<evidence type="ECO:0000256" key="5">
    <source>
        <dbReference type="ARBA" id="ARBA00047317"/>
    </source>
</evidence>
<evidence type="ECO:0000313" key="9">
    <source>
        <dbReference type="Proteomes" id="UP000027647"/>
    </source>
</evidence>
<evidence type="ECO:0000256" key="4">
    <source>
        <dbReference type="ARBA" id="ARBA00023150"/>
    </source>
</evidence>
<dbReference type="PANTHER" id="PTHR10192">
    <property type="entry name" value="MOLYBDOPTERIN BIOSYNTHESIS PROTEIN"/>
    <property type="match status" value="1"/>
</dbReference>
<dbReference type="GO" id="GO:0046872">
    <property type="term" value="F:metal ion binding"/>
    <property type="evidence" value="ECO:0007669"/>
    <property type="project" value="UniProtKB-UniRule"/>
</dbReference>
<comment type="similarity">
    <text evidence="3 6">Belongs to the MoeA family.</text>
</comment>
<comment type="caution">
    <text evidence="8">The sequence shown here is derived from an EMBL/GenBank/DDBJ whole genome shotgun (WGS) entry which is preliminary data.</text>
</comment>
<comment type="cofactor">
    <cofactor evidence="6">
        <name>Mg(2+)</name>
        <dbReference type="ChEBI" id="CHEBI:18420"/>
    </cofactor>
</comment>
<keyword evidence="6" id="KW-0808">Transferase</keyword>
<dbReference type="GO" id="GO:0006777">
    <property type="term" value="P:Mo-molybdopterin cofactor biosynthetic process"/>
    <property type="evidence" value="ECO:0007669"/>
    <property type="project" value="UniProtKB-UniRule"/>
</dbReference>
<dbReference type="Proteomes" id="UP000027647">
    <property type="component" value="Unassembled WGS sequence"/>
</dbReference>
<evidence type="ECO:0000256" key="2">
    <source>
        <dbReference type="ARBA" id="ARBA00005046"/>
    </source>
</evidence>
<dbReference type="InterPro" id="IPR005110">
    <property type="entry name" value="MoeA_linker/N"/>
</dbReference>
<dbReference type="InterPro" id="IPR038987">
    <property type="entry name" value="MoeA-like"/>
</dbReference>
<evidence type="ECO:0000256" key="1">
    <source>
        <dbReference type="ARBA" id="ARBA00002901"/>
    </source>
</evidence>
<dbReference type="OrthoDB" id="9804758at2"/>
<proteinExistence type="inferred from homology"/>
<dbReference type="CDD" id="cd00887">
    <property type="entry name" value="MoeA"/>
    <property type="match status" value="1"/>
</dbReference>
<keyword evidence="9" id="KW-1185">Reference proteome</keyword>
<gene>
    <name evidence="8" type="ORF">EH31_02220</name>
</gene>
<comment type="function">
    <text evidence="1 6">Catalyzes the insertion of molybdate into adenylated molybdopterin with the concomitant release of AMP.</text>
</comment>
<evidence type="ECO:0000259" key="7">
    <source>
        <dbReference type="SMART" id="SM00852"/>
    </source>
</evidence>
<dbReference type="AlphaFoldDB" id="A0A074MFD2"/>
<dbReference type="SMART" id="SM00852">
    <property type="entry name" value="MoCF_biosynth"/>
    <property type="match status" value="1"/>
</dbReference>
<keyword evidence="6" id="KW-0500">Molybdenum</keyword>
<comment type="pathway">
    <text evidence="2 6">Cofactor biosynthesis; molybdopterin biosynthesis.</text>
</comment>
<keyword evidence="6" id="KW-0479">Metal-binding</keyword>
<dbReference type="Gene3D" id="3.90.105.10">
    <property type="entry name" value="Molybdopterin biosynthesis moea protein, domain 2"/>
    <property type="match status" value="1"/>
</dbReference>
<dbReference type="PANTHER" id="PTHR10192:SF5">
    <property type="entry name" value="GEPHYRIN"/>
    <property type="match status" value="1"/>
</dbReference>
<dbReference type="Pfam" id="PF03453">
    <property type="entry name" value="MoeA_N"/>
    <property type="match status" value="1"/>
</dbReference>
<accession>A0A074MFD2</accession>
<keyword evidence="4 6" id="KW-0501">Molybdenum cofactor biosynthesis</keyword>
<dbReference type="GO" id="GO:0005829">
    <property type="term" value="C:cytosol"/>
    <property type="evidence" value="ECO:0007669"/>
    <property type="project" value="TreeGrafter"/>
</dbReference>
<evidence type="ECO:0000313" key="8">
    <source>
        <dbReference type="EMBL" id="KEO91505.1"/>
    </source>
</evidence>
<comment type="catalytic activity">
    <reaction evidence="5">
        <text>adenylyl-molybdopterin + molybdate = Mo-molybdopterin + AMP + H(+)</text>
        <dbReference type="Rhea" id="RHEA:35047"/>
        <dbReference type="ChEBI" id="CHEBI:15378"/>
        <dbReference type="ChEBI" id="CHEBI:36264"/>
        <dbReference type="ChEBI" id="CHEBI:62727"/>
        <dbReference type="ChEBI" id="CHEBI:71302"/>
        <dbReference type="ChEBI" id="CHEBI:456215"/>
        <dbReference type="EC" id="2.10.1.1"/>
    </reaction>
</comment>
<evidence type="ECO:0000256" key="6">
    <source>
        <dbReference type="RuleBase" id="RU365090"/>
    </source>
</evidence>
<reference evidence="8 9" key="1">
    <citation type="submission" date="2014-04" db="EMBL/GenBank/DDBJ databases">
        <title>A comprehensive comparison of genomes of Erythrobacter spp. strains.</title>
        <authorList>
            <person name="Zheng Q."/>
        </authorList>
    </citation>
    <scope>NUCLEOTIDE SEQUENCE [LARGE SCALE GENOMIC DNA]</scope>
    <source>
        <strain evidence="8 9">DSM 6997</strain>
    </source>
</reference>
<dbReference type="PROSITE" id="PS01079">
    <property type="entry name" value="MOCF_BIOSYNTHESIS_2"/>
    <property type="match status" value="1"/>
</dbReference>
<organism evidence="8 9">
    <name type="scientific">Erythrobacter longus</name>
    <dbReference type="NCBI Taxonomy" id="1044"/>
    <lineage>
        <taxon>Bacteria</taxon>
        <taxon>Pseudomonadati</taxon>
        <taxon>Pseudomonadota</taxon>
        <taxon>Alphaproteobacteria</taxon>
        <taxon>Sphingomonadales</taxon>
        <taxon>Erythrobacteraceae</taxon>
        <taxon>Erythrobacter/Porphyrobacter group</taxon>
        <taxon>Erythrobacter</taxon>
    </lineage>
</organism>
<dbReference type="SUPFAM" id="SSF53218">
    <property type="entry name" value="Molybdenum cofactor biosynthesis proteins"/>
    <property type="match status" value="1"/>
</dbReference>
<dbReference type="InterPro" id="IPR005111">
    <property type="entry name" value="MoeA_C_domain_IV"/>
</dbReference>
<dbReference type="Gene3D" id="3.40.980.10">
    <property type="entry name" value="MoaB/Mog-like domain"/>
    <property type="match status" value="1"/>
</dbReference>
<dbReference type="Pfam" id="PF00994">
    <property type="entry name" value="MoCF_biosynth"/>
    <property type="match status" value="1"/>
</dbReference>
<dbReference type="SUPFAM" id="SSF63867">
    <property type="entry name" value="MoeA C-terminal domain-like"/>
    <property type="match status" value="1"/>
</dbReference>
<dbReference type="InterPro" id="IPR036135">
    <property type="entry name" value="MoeA_linker/N_sf"/>
</dbReference>
<dbReference type="SUPFAM" id="SSF63882">
    <property type="entry name" value="MoeA N-terminal region -like"/>
    <property type="match status" value="1"/>
</dbReference>
<dbReference type="InterPro" id="IPR008284">
    <property type="entry name" value="MoCF_biosynth_CS"/>
</dbReference>
<dbReference type="InterPro" id="IPR001453">
    <property type="entry name" value="MoaB/Mog_dom"/>
</dbReference>
<dbReference type="STRING" id="1044.EH31_02220"/>
<dbReference type="Gene3D" id="2.170.190.11">
    <property type="entry name" value="Molybdopterin biosynthesis moea protein, domain 3"/>
    <property type="match status" value="1"/>
</dbReference>
<dbReference type="EMBL" id="JMIW01000001">
    <property type="protein sequence ID" value="KEO91505.1"/>
    <property type="molecule type" value="Genomic_DNA"/>
</dbReference>
<dbReference type="InterPro" id="IPR036425">
    <property type="entry name" value="MoaB/Mog-like_dom_sf"/>
</dbReference>
<dbReference type="EC" id="2.10.1.1" evidence="6"/>
<dbReference type="InterPro" id="IPR036688">
    <property type="entry name" value="MoeA_C_domain_IV_sf"/>
</dbReference>
<feature type="domain" description="MoaB/Mog" evidence="7">
    <location>
        <begin position="172"/>
        <end position="313"/>
    </location>
</feature>
<name>A0A074MFD2_ERYLO</name>
<dbReference type="UniPathway" id="UPA00344"/>
<dbReference type="Pfam" id="PF03454">
    <property type="entry name" value="MoeA_C"/>
    <property type="match status" value="1"/>
</dbReference>
<dbReference type="Gene3D" id="2.40.340.10">
    <property type="entry name" value="MoeA, C-terminal, domain IV"/>
    <property type="match status" value="1"/>
</dbReference>
<protein>
    <recommendedName>
        <fullName evidence="6">Molybdopterin molybdenumtransferase</fullName>
        <ecNumber evidence="6">2.10.1.1</ecNumber>
    </recommendedName>
</protein>
<dbReference type="RefSeq" id="WP_034957772.1">
    <property type="nucleotide sequence ID" value="NZ_JMIW01000001.1"/>
</dbReference>
<sequence length="401" mass="41690">MSGWLDLEEAQKRLLALAPRMGSGQVAVDAALGRVLSADVKARRTQPPADLSAMDGYAAAGNGPWQLIGESRCGAPFTGTLTPGQTVRISTGAHMPEGADRVLLQEDATRQGERIAANEAPVPDRHIRRRGFDFQKGDTLLTAGTVMGPAHIALALSGGHAKVPVVRLPKVAVLDSGDELAADPANCAPDQIPASNGAMIAAMVAPLVGEPMRIGPVADEMDALASALEQARDCDILITSGGASVGDHDLVQDALRQCGAAIDFWKVAIKPGKPLMVATRTLGERRQLIIGLPGNPVSSFVTAFLFALPAIRKSLGLAPELPTPQTRIAGEPFAAGGPRREFVRGISDGTSVVSANSQDSSALASLARANCLIERAPYAAKTAQGELLTVYNLQNGGFAPL</sequence>
<dbReference type="GO" id="GO:0061599">
    <property type="term" value="F:molybdopterin molybdotransferase activity"/>
    <property type="evidence" value="ECO:0007669"/>
    <property type="project" value="UniProtKB-UniRule"/>
</dbReference>